<organism evidence="2 3">
    <name type="scientific">Plasticicumulans acidivorans</name>
    <dbReference type="NCBI Taxonomy" id="886464"/>
    <lineage>
        <taxon>Bacteria</taxon>
        <taxon>Pseudomonadati</taxon>
        <taxon>Pseudomonadota</taxon>
        <taxon>Gammaproteobacteria</taxon>
        <taxon>Candidatus Competibacteraceae</taxon>
        <taxon>Plasticicumulans</taxon>
    </lineage>
</organism>
<feature type="transmembrane region" description="Helical" evidence="1">
    <location>
        <begin position="61"/>
        <end position="81"/>
    </location>
</feature>
<dbReference type="EMBL" id="QGTJ01000002">
    <property type="protein sequence ID" value="PWV64657.1"/>
    <property type="molecule type" value="Genomic_DNA"/>
</dbReference>
<feature type="transmembrane region" description="Helical" evidence="1">
    <location>
        <begin position="7"/>
        <end position="27"/>
    </location>
</feature>
<dbReference type="OrthoDB" id="9786473at2"/>
<dbReference type="PIRSF" id="PIRSF020606">
    <property type="entry name" value="UCP020606"/>
    <property type="match status" value="1"/>
</dbReference>
<gene>
    <name evidence="2" type="ORF">C7443_102308</name>
</gene>
<reference evidence="2 3" key="1">
    <citation type="submission" date="2018-05" db="EMBL/GenBank/DDBJ databases">
        <title>Genomic Encyclopedia of Type Strains, Phase IV (KMG-IV): sequencing the most valuable type-strain genomes for metagenomic binning, comparative biology and taxonomic classification.</title>
        <authorList>
            <person name="Goeker M."/>
        </authorList>
    </citation>
    <scope>NUCLEOTIDE SEQUENCE [LARGE SCALE GENOMIC DNA]</scope>
    <source>
        <strain evidence="2 3">DSM 23606</strain>
    </source>
</reference>
<keyword evidence="3" id="KW-1185">Reference proteome</keyword>
<dbReference type="Pfam" id="PF09997">
    <property type="entry name" value="DUF2238"/>
    <property type="match status" value="1"/>
</dbReference>
<dbReference type="InterPro" id="IPR014509">
    <property type="entry name" value="YjdF-like"/>
</dbReference>
<proteinExistence type="predicted"/>
<comment type="caution">
    <text evidence="2">The sequence shown here is derived from an EMBL/GenBank/DDBJ whole genome shotgun (WGS) entry which is preliminary data.</text>
</comment>
<name>A0A317N3D8_9GAMM</name>
<dbReference type="InterPro" id="IPR058534">
    <property type="entry name" value="YjdF"/>
</dbReference>
<keyword evidence="1" id="KW-0472">Membrane</keyword>
<evidence type="ECO:0000313" key="3">
    <source>
        <dbReference type="Proteomes" id="UP000246569"/>
    </source>
</evidence>
<dbReference type="RefSeq" id="WP_110017297.1">
    <property type="nucleotide sequence ID" value="NZ_QGTJ01000002.1"/>
</dbReference>
<evidence type="ECO:0000313" key="2">
    <source>
        <dbReference type="EMBL" id="PWV64657.1"/>
    </source>
</evidence>
<dbReference type="AlphaFoldDB" id="A0A317N3D8"/>
<keyword evidence="1" id="KW-0812">Transmembrane</keyword>
<keyword evidence="1" id="KW-1133">Transmembrane helix</keyword>
<accession>A0A317N3D8</accession>
<sequence>MSRERVLHWPLGGWLFGFALVAGWSAWRPHDWPTWWLEVAPAWIALGLVAACWRRFRFTPLACWLMLGHAAILFVGGHYTYAEVPAFDWLRDALGQSRNNFDKLGHFAQGCVPAIVTRELVLRHRLVNGRGWVAFFTVATCLAISAAYELIEWLAAVLMGGGAEAFLGTQGDVWDTQSDMAMALLGALLAVSALAPAHDRQLAALAAADSGRVPRQPPA</sequence>
<feature type="transmembrane region" description="Helical" evidence="1">
    <location>
        <begin position="132"/>
        <end position="151"/>
    </location>
</feature>
<evidence type="ECO:0000256" key="1">
    <source>
        <dbReference type="SAM" id="Phobius"/>
    </source>
</evidence>
<protein>
    <submittedName>
        <fullName evidence="2">Putative membrane protein</fullName>
    </submittedName>
</protein>
<dbReference type="Proteomes" id="UP000246569">
    <property type="component" value="Unassembled WGS sequence"/>
</dbReference>
<feature type="transmembrane region" description="Helical" evidence="1">
    <location>
        <begin position="33"/>
        <end position="54"/>
    </location>
</feature>